<evidence type="ECO:0000313" key="10">
    <source>
        <dbReference type="EMBL" id="PMD54418.1"/>
    </source>
</evidence>
<evidence type="ECO:0000256" key="2">
    <source>
        <dbReference type="ARBA" id="ARBA00022723"/>
    </source>
</evidence>
<protein>
    <recommendedName>
        <fullName evidence="9">Zn(2)-C6 fungal-type domain-containing protein</fullName>
    </recommendedName>
</protein>
<dbReference type="SMART" id="SM00906">
    <property type="entry name" value="Fungal_trans"/>
    <property type="match status" value="1"/>
</dbReference>
<dbReference type="Proteomes" id="UP000235371">
    <property type="component" value="Unassembled WGS sequence"/>
</dbReference>
<dbReference type="EMBL" id="KZ613865">
    <property type="protein sequence ID" value="PMD54418.1"/>
    <property type="molecule type" value="Genomic_DNA"/>
</dbReference>
<dbReference type="OrthoDB" id="2154091at2759"/>
<keyword evidence="6" id="KW-0804">Transcription</keyword>
<sequence>MEGKKHVTTACLHCRRRKIKCDGQSTCSNCAMLSQKCLYNAEDDNRRTSAKRASNALKNRLVQLEEALKANNIELPPPPAPTTTRNHENQENSQDNARRSSVRETTEETQHQQSSSFSQAASNPPDEVQFSSDWASNVTQDNDEVLRERSINESSLIPSDAFAGTSMPASDLEAISLNYFQSGSSFDALTAEPRNASPDLTLPLNADSPPSPRLTSYIPDTGEFRGGTASRDNITNSLAARMGSLQIAEDGQLRYYGPTSNLHLYHNGLQSLSRSTIQHVAIEGNEVLRRAGLDQKIPLAVEMHLAHLYFSWEDPAIHVVDEEIFFLEKQKWIAGNKNTPYYSETLNNAICAIGANLAAGERLDVPEPAPEFFSSRAKALLDIEMDSPNVATVQALVIMSASEAAFTRDARGWLYSGMAVRLSADLGLHLDLNDQYRSGMLSQRDMDVRRTTFWGVFIHDNMWSLYVGRPWGISIRDISVSRPLKELDAVRRKLWKPYPINNGQSTVPPEGLLDPLEACTDANITLCGFMRRINRTLYSGRKIGIDELAKFLSTTQKELSLWMDNLSPELRVDLSNTDRTYIPHVLQLHMQFYAAIIFLFRPYFSHHLLRATQSLNTMEDRAAVARVKSDCISAAHSMVEVLRCFRKQHSLRHTNIQIVHLIFTASLIHIYNACTCTGADSQTALDDLQFCCQSLGEIGQTYC</sequence>
<dbReference type="InterPro" id="IPR051615">
    <property type="entry name" value="Transcr_Regulatory_Elem"/>
</dbReference>
<feature type="compositionally biased region" description="Basic and acidic residues" evidence="8">
    <location>
        <begin position="85"/>
        <end position="110"/>
    </location>
</feature>
<keyword evidence="4" id="KW-0805">Transcription regulation</keyword>
<dbReference type="GO" id="GO:0008270">
    <property type="term" value="F:zinc ion binding"/>
    <property type="evidence" value="ECO:0007669"/>
    <property type="project" value="InterPro"/>
</dbReference>
<keyword evidence="11" id="KW-1185">Reference proteome</keyword>
<dbReference type="InterPro" id="IPR007219">
    <property type="entry name" value="XnlR_reg_dom"/>
</dbReference>
<feature type="region of interest" description="Disordered" evidence="8">
    <location>
        <begin position="70"/>
        <end position="131"/>
    </location>
</feature>
<evidence type="ECO:0000256" key="5">
    <source>
        <dbReference type="ARBA" id="ARBA00023125"/>
    </source>
</evidence>
<reference evidence="10 11" key="1">
    <citation type="submission" date="2016-04" db="EMBL/GenBank/DDBJ databases">
        <title>A degradative enzymes factory behind the ericoid mycorrhizal symbiosis.</title>
        <authorList>
            <consortium name="DOE Joint Genome Institute"/>
            <person name="Martino E."/>
            <person name="Morin E."/>
            <person name="Grelet G."/>
            <person name="Kuo A."/>
            <person name="Kohler A."/>
            <person name="Daghino S."/>
            <person name="Barry K."/>
            <person name="Choi C."/>
            <person name="Cichocki N."/>
            <person name="Clum A."/>
            <person name="Copeland A."/>
            <person name="Hainaut M."/>
            <person name="Haridas S."/>
            <person name="Labutti K."/>
            <person name="Lindquist E."/>
            <person name="Lipzen A."/>
            <person name="Khouja H.-R."/>
            <person name="Murat C."/>
            <person name="Ohm R."/>
            <person name="Olson A."/>
            <person name="Spatafora J."/>
            <person name="Veneault-Fourrey C."/>
            <person name="Henrissat B."/>
            <person name="Grigoriev I."/>
            <person name="Martin F."/>
            <person name="Perotto S."/>
        </authorList>
    </citation>
    <scope>NUCLEOTIDE SEQUENCE [LARGE SCALE GENOMIC DNA]</scope>
    <source>
        <strain evidence="10 11">E</strain>
    </source>
</reference>
<dbReference type="CDD" id="cd00067">
    <property type="entry name" value="GAL4"/>
    <property type="match status" value="1"/>
</dbReference>
<dbReference type="GO" id="GO:0003677">
    <property type="term" value="F:DNA binding"/>
    <property type="evidence" value="ECO:0007669"/>
    <property type="project" value="UniProtKB-KW"/>
</dbReference>
<dbReference type="SUPFAM" id="SSF57701">
    <property type="entry name" value="Zn2/Cys6 DNA-binding domain"/>
    <property type="match status" value="1"/>
</dbReference>
<dbReference type="InterPro" id="IPR036864">
    <property type="entry name" value="Zn2-C6_fun-type_DNA-bd_sf"/>
</dbReference>
<dbReference type="GO" id="GO:0005634">
    <property type="term" value="C:nucleus"/>
    <property type="evidence" value="ECO:0007669"/>
    <property type="project" value="UniProtKB-SubCell"/>
</dbReference>
<name>A0A2J6SUG5_9HELO</name>
<dbReference type="Gene3D" id="4.10.240.10">
    <property type="entry name" value="Zn(2)-C6 fungal-type DNA-binding domain"/>
    <property type="match status" value="1"/>
</dbReference>
<evidence type="ECO:0000256" key="7">
    <source>
        <dbReference type="ARBA" id="ARBA00023242"/>
    </source>
</evidence>
<keyword evidence="2" id="KW-0479">Metal-binding</keyword>
<dbReference type="PROSITE" id="PS50048">
    <property type="entry name" value="ZN2_CY6_FUNGAL_2"/>
    <property type="match status" value="1"/>
</dbReference>
<dbReference type="GeneID" id="36586590"/>
<evidence type="ECO:0000256" key="4">
    <source>
        <dbReference type="ARBA" id="ARBA00023015"/>
    </source>
</evidence>
<evidence type="ECO:0000313" key="11">
    <source>
        <dbReference type="Proteomes" id="UP000235371"/>
    </source>
</evidence>
<dbReference type="PANTHER" id="PTHR31313">
    <property type="entry name" value="TY1 ENHANCER ACTIVATOR"/>
    <property type="match status" value="1"/>
</dbReference>
<evidence type="ECO:0000256" key="3">
    <source>
        <dbReference type="ARBA" id="ARBA00022833"/>
    </source>
</evidence>
<keyword evidence="5" id="KW-0238">DNA-binding</keyword>
<proteinExistence type="predicted"/>
<dbReference type="Pfam" id="PF00172">
    <property type="entry name" value="Zn_clus"/>
    <property type="match status" value="1"/>
</dbReference>
<comment type="subcellular location">
    <subcellularLocation>
        <location evidence="1">Nucleus</location>
    </subcellularLocation>
</comment>
<dbReference type="STRING" id="1095630.A0A2J6SUG5"/>
<evidence type="ECO:0000256" key="8">
    <source>
        <dbReference type="SAM" id="MobiDB-lite"/>
    </source>
</evidence>
<dbReference type="AlphaFoldDB" id="A0A2J6SUG5"/>
<dbReference type="CDD" id="cd12148">
    <property type="entry name" value="fungal_TF_MHR"/>
    <property type="match status" value="1"/>
</dbReference>
<keyword evidence="7" id="KW-0539">Nucleus</keyword>
<feature type="region of interest" description="Disordered" evidence="8">
    <location>
        <begin position="190"/>
        <end position="213"/>
    </location>
</feature>
<dbReference type="PANTHER" id="PTHR31313:SF77">
    <property type="entry name" value="ZN(II)2CYS6 TRANSCRIPTION FACTOR (EUROFUNG)"/>
    <property type="match status" value="1"/>
</dbReference>
<organism evidence="10 11">
    <name type="scientific">Hyaloscypha bicolor E</name>
    <dbReference type="NCBI Taxonomy" id="1095630"/>
    <lineage>
        <taxon>Eukaryota</taxon>
        <taxon>Fungi</taxon>
        <taxon>Dikarya</taxon>
        <taxon>Ascomycota</taxon>
        <taxon>Pezizomycotina</taxon>
        <taxon>Leotiomycetes</taxon>
        <taxon>Helotiales</taxon>
        <taxon>Hyaloscyphaceae</taxon>
        <taxon>Hyaloscypha</taxon>
        <taxon>Hyaloscypha bicolor</taxon>
    </lineage>
</organism>
<dbReference type="GO" id="GO:0000981">
    <property type="term" value="F:DNA-binding transcription factor activity, RNA polymerase II-specific"/>
    <property type="evidence" value="ECO:0007669"/>
    <property type="project" value="InterPro"/>
</dbReference>
<gene>
    <name evidence="10" type="ORF">K444DRAFT_598015</name>
</gene>
<keyword evidence="3" id="KW-0862">Zinc</keyword>
<dbReference type="SMART" id="SM00066">
    <property type="entry name" value="GAL4"/>
    <property type="match status" value="1"/>
</dbReference>
<dbReference type="RefSeq" id="XP_024731322.1">
    <property type="nucleotide sequence ID" value="XM_024878513.1"/>
</dbReference>
<dbReference type="PROSITE" id="PS00463">
    <property type="entry name" value="ZN2_CY6_FUNGAL_1"/>
    <property type="match status" value="1"/>
</dbReference>
<evidence type="ECO:0000256" key="1">
    <source>
        <dbReference type="ARBA" id="ARBA00004123"/>
    </source>
</evidence>
<dbReference type="InParanoid" id="A0A2J6SUG5"/>
<accession>A0A2J6SUG5</accession>
<dbReference type="InterPro" id="IPR001138">
    <property type="entry name" value="Zn2Cys6_DnaBD"/>
</dbReference>
<evidence type="ECO:0000256" key="6">
    <source>
        <dbReference type="ARBA" id="ARBA00023163"/>
    </source>
</evidence>
<dbReference type="Pfam" id="PF04082">
    <property type="entry name" value="Fungal_trans"/>
    <property type="match status" value="1"/>
</dbReference>
<evidence type="ECO:0000259" key="9">
    <source>
        <dbReference type="PROSITE" id="PS50048"/>
    </source>
</evidence>
<dbReference type="GO" id="GO:0006351">
    <property type="term" value="P:DNA-templated transcription"/>
    <property type="evidence" value="ECO:0007669"/>
    <property type="project" value="InterPro"/>
</dbReference>
<feature type="domain" description="Zn(2)-C6 fungal-type" evidence="9">
    <location>
        <begin position="10"/>
        <end position="39"/>
    </location>
</feature>